<comment type="cofactor">
    <cofactor evidence="1 8">
        <name>Mg(2+)</name>
        <dbReference type="ChEBI" id="CHEBI:18420"/>
    </cofactor>
</comment>
<keyword evidence="5 8" id="KW-0378">Hydrolase</keyword>
<evidence type="ECO:0000256" key="4">
    <source>
        <dbReference type="ARBA" id="ARBA00022723"/>
    </source>
</evidence>
<name>A0ABZ0QSZ8_9FIRM</name>
<evidence type="ECO:0000256" key="3">
    <source>
        <dbReference type="ARBA" id="ARBA00022722"/>
    </source>
</evidence>
<protein>
    <recommendedName>
        <fullName evidence="8">Ribonuclease VapC</fullName>
        <shortName evidence="8">RNase VapC</shortName>
        <ecNumber evidence="8">3.1.-.-</ecNumber>
    </recommendedName>
    <alternativeName>
        <fullName evidence="8">Toxin VapC</fullName>
    </alternativeName>
</protein>
<reference evidence="10 11" key="1">
    <citation type="submission" date="2023-08" db="EMBL/GenBank/DDBJ databases">
        <title>Genome sequence of Thermaerobacter compostii strain Ins1, a spore-forming filamentous bacterium isolated from a deep geothermal reservoir.</title>
        <authorList>
            <person name="Bregnard D."/>
            <person name="Gonzalez D."/>
            <person name="Junier P."/>
        </authorList>
    </citation>
    <scope>NUCLEOTIDE SEQUENCE [LARGE SCALE GENOMIC DNA]</scope>
    <source>
        <strain evidence="10 11">Ins1</strain>
    </source>
</reference>
<gene>
    <name evidence="8" type="primary">vapC</name>
    <name evidence="10" type="ORF">Q5761_02680</name>
</gene>
<dbReference type="InterPro" id="IPR022907">
    <property type="entry name" value="VapC_family"/>
</dbReference>
<dbReference type="InterPro" id="IPR029060">
    <property type="entry name" value="PIN-like_dom_sf"/>
</dbReference>
<comment type="similarity">
    <text evidence="7 8">Belongs to the PINc/VapC protein family.</text>
</comment>
<dbReference type="Pfam" id="PF01850">
    <property type="entry name" value="PIN"/>
    <property type="match status" value="1"/>
</dbReference>
<keyword evidence="11" id="KW-1185">Reference proteome</keyword>
<dbReference type="InterPro" id="IPR002716">
    <property type="entry name" value="PIN_dom"/>
</dbReference>
<feature type="domain" description="PIN" evidence="9">
    <location>
        <begin position="8"/>
        <end position="137"/>
    </location>
</feature>
<evidence type="ECO:0000313" key="11">
    <source>
        <dbReference type="Proteomes" id="UP001304683"/>
    </source>
</evidence>
<dbReference type="RefSeq" id="WP_318751097.1">
    <property type="nucleotide sequence ID" value="NZ_CP132508.1"/>
</dbReference>
<dbReference type="CDD" id="cd18738">
    <property type="entry name" value="PIN_VapC4-5_FitB-like"/>
    <property type="match status" value="1"/>
</dbReference>
<dbReference type="SUPFAM" id="SSF88723">
    <property type="entry name" value="PIN domain-like"/>
    <property type="match status" value="1"/>
</dbReference>
<evidence type="ECO:0000256" key="5">
    <source>
        <dbReference type="ARBA" id="ARBA00022801"/>
    </source>
</evidence>
<dbReference type="Gene3D" id="3.40.50.1010">
    <property type="entry name" value="5'-nuclease"/>
    <property type="match status" value="1"/>
</dbReference>
<dbReference type="PANTHER" id="PTHR33653:SF1">
    <property type="entry name" value="RIBONUCLEASE VAPC2"/>
    <property type="match status" value="1"/>
</dbReference>
<organism evidence="10 11">
    <name type="scientific">Thermaerobacter composti</name>
    <dbReference type="NCBI Taxonomy" id="554949"/>
    <lineage>
        <taxon>Bacteria</taxon>
        <taxon>Bacillati</taxon>
        <taxon>Bacillota</taxon>
        <taxon>Clostridia</taxon>
        <taxon>Eubacteriales</taxon>
        <taxon>Clostridiales Family XVII. Incertae Sedis</taxon>
        <taxon>Thermaerobacter</taxon>
    </lineage>
</organism>
<feature type="binding site" evidence="8">
    <location>
        <position position="114"/>
    </location>
    <ligand>
        <name>Mg(2+)</name>
        <dbReference type="ChEBI" id="CHEBI:18420"/>
    </ligand>
</feature>
<evidence type="ECO:0000313" key="10">
    <source>
        <dbReference type="EMBL" id="WPD19593.1"/>
    </source>
</evidence>
<dbReference type="Proteomes" id="UP001304683">
    <property type="component" value="Chromosome"/>
</dbReference>
<evidence type="ECO:0000259" key="9">
    <source>
        <dbReference type="Pfam" id="PF01850"/>
    </source>
</evidence>
<evidence type="ECO:0000256" key="2">
    <source>
        <dbReference type="ARBA" id="ARBA00022649"/>
    </source>
</evidence>
<dbReference type="InterPro" id="IPR050556">
    <property type="entry name" value="Type_II_TA_system_RNase"/>
</dbReference>
<keyword evidence="6 8" id="KW-0460">Magnesium</keyword>
<accession>A0ABZ0QSZ8</accession>
<keyword evidence="3 8" id="KW-0540">Nuclease</keyword>
<keyword evidence="2 8" id="KW-1277">Toxin-antitoxin system</keyword>
<evidence type="ECO:0000256" key="1">
    <source>
        <dbReference type="ARBA" id="ARBA00001946"/>
    </source>
</evidence>
<evidence type="ECO:0000256" key="6">
    <source>
        <dbReference type="ARBA" id="ARBA00022842"/>
    </source>
</evidence>
<feature type="binding site" evidence="8">
    <location>
        <position position="10"/>
    </location>
    <ligand>
        <name>Mg(2+)</name>
        <dbReference type="ChEBI" id="CHEBI:18420"/>
    </ligand>
</feature>
<evidence type="ECO:0000256" key="7">
    <source>
        <dbReference type="ARBA" id="ARBA00038093"/>
    </source>
</evidence>
<keyword evidence="8" id="KW-0800">Toxin</keyword>
<dbReference type="PANTHER" id="PTHR33653">
    <property type="entry name" value="RIBONUCLEASE VAPC2"/>
    <property type="match status" value="1"/>
</dbReference>
<sequence length="157" mass="17236">MAEQEAFVVDTTVATHFLEGHPAVVQCLQELRARGCRIFFSEVTRAELLSTAGLTPERIQEIEALMDLSDDVIAVDAEIARKAGELRRLRQRGRAGERCPTCGKRLEGKLKLPDALIAATALSEDAVLITDNERDFRGLPIQILNPLAIANGDEADR</sequence>
<keyword evidence="4 8" id="KW-0479">Metal-binding</keyword>
<dbReference type="HAMAP" id="MF_00265">
    <property type="entry name" value="VapC_Nob1"/>
    <property type="match status" value="1"/>
</dbReference>
<dbReference type="EC" id="3.1.-.-" evidence="8"/>
<comment type="function">
    <text evidence="8">Toxic component of a toxin-antitoxin (TA) system. An RNase.</text>
</comment>
<dbReference type="EMBL" id="CP132508">
    <property type="protein sequence ID" value="WPD19593.1"/>
    <property type="molecule type" value="Genomic_DNA"/>
</dbReference>
<proteinExistence type="inferred from homology"/>
<evidence type="ECO:0000256" key="8">
    <source>
        <dbReference type="HAMAP-Rule" id="MF_00265"/>
    </source>
</evidence>